<keyword evidence="2" id="KW-1003">Cell membrane</keyword>
<organism evidence="9 10">
    <name type="scientific">Sphingomonas insulae</name>
    <dbReference type="NCBI Taxonomy" id="424800"/>
    <lineage>
        <taxon>Bacteria</taxon>
        <taxon>Pseudomonadati</taxon>
        <taxon>Pseudomonadota</taxon>
        <taxon>Alphaproteobacteria</taxon>
        <taxon>Sphingomonadales</taxon>
        <taxon>Sphingomonadaceae</taxon>
        <taxon>Sphingomonas</taxon>
    </lineage>
</organism>
<keyword evidence="4" id="KW-0472">Membrane</keyword>
<evidence type="ECO:0000256" key="1">
    <source>
        <dbReference type="ARBA" id="ARBA00010296"/>
    </source>
</evidence>
<accession>A0ABP3T247</accession>
<keyword evidence="10" id="KW-1185">Reference proteome</keyword>
<evidence type="ECO:0000313" key="10">
    <source>
        <dbReference type="Proteomes" id="UP001500238"/>
    </source>
</evidence>
<dbReference type="Pfam" id="PF08085">
    <property type="entry name" value="Entericidin"/>
    <property type="match status" value="1"/>
</dbReference>
<evidence type="ECO:0008006" key="11">
    <source>
        <dbReference type="Google" id="ProtNLM"/>
    </source>
</evidence>
<dbReference type="InterPro" id="IPR012556">
    <property type="entry name" value="Entericidin"/>
</dbReference>
<evidence type="ECO:0000313" key="9">
    <source>
        <dbReference type="EMBL" id="GAA0674732.1"/>
    </source>
</evidence>
<gene>
    <name evidence="9" type="ORF">GCM10009102_28540</name>
</gene>
<comment type="caution">
    <text evidence="9">The sequence shown here is derived from an EMBL/GenBank/DDBJ whole genome shotgun (WGS) entry which is preliminary data.</text>
</comment>
<evidence type="ECO:0000256" key="8">
    <source>
        <dbReference type="SAM" id="SignalP"/>
    </source>
</evidence>
<evidence type="ECO:0000256" key="2">
    <source>
        <dbReference type="ARBA" id="ARBA00022475"/>
    </source>
</evidence>
<name>A0ABP3T247_9SPHN</name>
<dbReference type="PROSITE" id="PS51257">
    <property type="entry name" value="PROKAR_LIPOPROTEIN"/>
    <property type="match status" value="1"/>
</dbReference>
<comment type="similarity">
    <text evidence="1">Belongs to the EcnA/EcnB lipoprotein family.</text>
</comment>
<evidence type="ECO:0000256" key="6">
    <source>
        <dbReference type="ARBA" id="ARBA00023288"/>
    </source>
</evidence>
<feature type="signal peptide" evidence="8">
    <location>
        <begin position="1"/>
        <end position="21"/>
    </location>
</feature>
<keyword evidence="5" id="KW-0564">Palmitate</keyword>
<evidence type="ECO:0000256" key="4">
    <source>
        <dbReference type="ARBA" id="ARBA00023136"/>
    </source>
</evidence>
<sequence length="49" mass="4918">MTKSKTLLTVALATLALTVSACHTVNGAGRDLKSAGTAVSDASGENKKK</sequence>
<dbReference type="Proteomes" id="UP001500238">
    <property type="component" value="Unassembled WGS sequence"/>
</dbReference>
<feature type="chain" id="PRO_5046414943" description="Entericidin A/B family lipoprotein" evidence="8">
    <location>
        <begin position="22"/>
        <end position="49"/>
    </location>
</feature>
<reference evidence="10" key="1">
    <citation type="journal article" date="2019" name="Int. J. Syst. Evol. Microbiol.">
        <title>The Global Catalogue of Microorganisms (GCM) 10K type strain sequencing project: providing services to taxonomists for standard genome sequencing and annotation.</title>
        <authorList>
            <consortium name="The Broad Institute Genomics Platform"/>
            <consortium name="The Broad Institute Genome Sequencing Center for Infectious Disease"/>
            <person name="Wu L."/>
            <person name="Ma J."/>
        </authorList>
    </citation>
    <scope>NUCLEOTIDE SEQUENCE [LARGE SCALE GENOMIC DNA]</scope>
    <source>
        <strain evidence="10">JCM 14603</strain>
    </source>
</reference>
<keyword evidence="6" id="KW-0449">Lipoprotein</keyword>
<evidence type="ECO:0000256" key="7">
    <source>
        <dbReference type="SAM" id="MobiDB-lite"/>
    </source>
</evidence>
<dbReference type="EMBL" id="BAAAES010000010">
    <property type="protein sequence ID" value="GAA0674732.1"/>
    <property type="molecule type" value="Genomic_DNA"/>
</dbReference>
<dbReference type="RefSeq" id="WP_163957026.1">
    <property type="nucleotide sequence ID" value="NZ_BAAAES010000010.1"/>
</dbReference>
<evidence type="ECO:0000256" key="3">
    <source>
        <dbReference type="ARBA" id="ARBA00022729"/>
    </source>
</evidence>
<feature type="region of interest" description="Disordered" evidence="7">
    <location>
        <begin position="27"/>
        <end position="49"/>
    </location>
</feature>
<protein>
    <recommendedName>
        <fullName evidence="11">Entericidin A/B family lipoprotein</fullName>
    </recommendedName>
</protein>
<proteinExistence type="inferred from homology"/>
<evidence type="ECO:0000256" key="5">
    <source>
        <dbReference type="ARBA" id="ARBA00023139"/>
    </source>
</evidence>
<keyword evidence="3 8" id="KW-0732">Signal</keyword>